<dbReference type="Gene3D" id="3.40.50.1970">
    <property type="match status" value="1"/>
</dbReference>
<keyword evidence="2" id="KW-0413">Isomerase</keyword>
<comment type="pathway">
    <text evidence="3">Purine metabolism.</text>
</comment>
<dbReference type="HAMAP" id="MF_01929">
    <property type="entry name" value="PurE_classI"/>
    <property type="match status" value="1"/>
</dbReference>
<organism evidence="5">
    <name type="scientific">marine sediment metagenome</name>
    <dbReference type="NCBI Taxonomy" id="412755"/>
    <lineage>
        <taxon>unclassified sequences</taxon>
        <taxon>metagenomes</taxon>
        <taxon>ecological metagenomes</taxon>
    </lineage>
</organism>
<dbReference type="SUPFAM" id="SSF52255">
    <property type="entry name" value="N5-CAIR mutase (phosphoribosylaminoimidazole carboxylase, PurE)"/>
    <property type="match status" value="1"/>
</dbReference>
<dbReference type="GO" id="GO:0006189">
    <property type="term" value="P:'de novo' IMP biosynthetic process"/>
    <property type="evidence" value="ECO:0007669"/>
    <property type="project" value="InterPro"/>
</dbReference>
<gene>
    <name evidence="5" type="ORF">LCGC14_0447670</name>
</gene>
<protein>
    <recommendedName>
        <fullName evidence="4">PurE domain-containing protein</fullName>
    </recommendedName>
</protein>
<dbReference type="InterPro" id="IPR024694">
    <property type="entry name" value="PurE_prokaryotes"/>
</dbReference>
<dbReference type="PIRSF" id="PIRSF001338">
    <property type="entry name" value="AIR_carboxylase"/>
    <property type="match status" value="1"/>
</dbReference>
<dbReference type="NCBIfam" id="TIGR01162">
    <property type="entry name" value="purE"/>
    <property type="match status" value="1"/>
</dbReference>
<name>A0A0F9SIR6_9ZZZZ</name>
<feature type="domain" description="PurE" evidence="4">
    <location>
        <begin position="1"/>
        <end position="152"/>
    </location>
</feature>
<dbReference type="PANTHER" id="PTHR23046">
    <property type="entry name" value="PHOSPHORIBOSYLAMINOIMIDAZOLE CARBOXYLASE CATALYTIC SUBUNIT"/>
    <property type="match status" value="1"/>
</dbReference>
<accession>A0A0F9SIR6</accession>
<keyword evidence="1" id="KW-0658">Purine biosynthesis</keyword>
<reference evidence="5" key="1">
    <citation type="journal article" date="2015" name="Nature">
        <title>Complex archaea that bridge the gap between prokaryotes and eukaryotes.</title>
        <authorList>
            <person name="Spang A."/>
            <person name="Saw J.H."/>
            <person name="Jorgensen S.L."/>
            <person name="Zaremba-Niedzwiedzka K."/>
            <person name="Martijn J."/>
            <person name="Lind A.E."/>
            <person name="van Eijk R."/>
            <person name="Schleper C."/>
            <person name="Guy L."/>
            <person name="Ettema T.J."/>
        </authorList>
    </citation>
    <scope>NUCLEOTIDE SEQUENCE</scope>
</reference>
<dbReference type="EMBL" id="LAZR01000439">
    <property type="protein sequence ID" value="KKN68830.1"/>
    <property type="molecule type" value="Genomic_DNA"/>
</dbReference>
<dbReference type="SMART" id="SM01001">
    <property type="entry name" value="AIRC"/>
    <property type="match status" value="1"/>
</dbReference>
<evidence type="ECO:0000256" key="2">
    <source>
        <dbReference type="ARBA" id="ARBA00023235"/>
    </source>
</evidence>
<dbReference type="InterPro" id="IPR033747">
    <property type="entry name" value="PurE_ClassI"/>
</dbReference>
<dbReference type="AlphaFoldDB" id="A0A0F9SIR6"/>
<dbReference type="InterPro" id="IPR000031">
    <property type="entry name" value="PurE_dom"/>
</dbReference>
<evidence type="ECO:0000256" key="3">
    <source>
        <dbReference type="ARBA" id="ARBA00025704"/>
    </source>
</evidence>
<dbReference type="PANTHER" id="PTHR23046:SF2">
    <property type="entry name" value="PHOSPHORIBOSYLAMINOIMIDAZOLE CARBOXYLASE"/>
    <property type="match status" value="1"/>
</dbReference>
<dbReference type="Pfam" id="PF00731">
    <property type="entry name" value="AIRC"/>
    <property type="match status" value="1"/>
</dbReference>
<evidence type="ECO:0000256" key="1">
    <source>
        <dbReference type="ARBA" id="ARBA00022755"/>
    </source>
</evidence>
<evidence type="ECO:0000259" key="4">
    <source>
        <dbReference type="SMART" id="SM01001"/>
    </source>
</evidence>
<sequence length="163" mass="17281">MKVAIFIGSDSDYDVVKDAQAILKEFEVPFALEVTSAHRSPARTLKLIKDYEEKGVEIFIAVAGKAAHLAGIVAAHTVKPVIGVPVESSSLDGLDALLSTVQMPKGVPVATMGLGKSGASNSALLAIQILSLNDSSLVRKLKESREEMAAQVEAKSKKIQQKL</sequence>
<dbReference type="GO" id="GO:0016853">
    <property type="term" value="F:isomerase activity"/>
    <property type="evidence" value="ECO:0007669"/>
    <property type="project" value="UniProtKB-KW"/>
</dbReference>
<evidence type="ECO:0000313" key="5">
    <source>
        <dbReference type="EMBL" id="KKN68830.1"/>
    </source>
</evidence>
<proteinExistence type="inferred from homology"/>
<comment type="caution">
    <text evidence="5">The sequence shown here is derived from an EMBL/GenBank/DDBJ whole genome shotgun (WGS) entry which is preliminary data.</text>
</comment>